<accession>A0A4Z2I6G7</accession>
<proteinExistence type="predicted"/>
<protein>
    <submittedName>
        <fullName evidence="1">Uncharacterized protein</fullName>
    </submittedName>
</protein>
<keyword evidence="2" id="KW-1185">Reference proteome</keyword>
<reference evidence="1 2" key="1">
    <citation type="submission" date="2019-03" db="EMBL/GenBank/DDBJ databases">
        <title>First draft genome of Liparis tanakae, snailfish: a comprehensive survey of snailfish specific genes.</title>
        <authorList>
            <person name="Kim W."/>
            <person name="Song I."/>
            <person name="Jeong J.-H."/>
            <person name="Kim D."/>
            <person name="Kim S."/>
            <person name="Ryu S."/>
            <person name="Song J.Y."/>
            <person name="Lee S.K."/>
        </authorList>
    </citation>
    <scope>NUCLEOTIDE SEQUENCE [LARGE SCALE GENOMIC DNA]</scope>
    <source>
        <tissue evidence="1">Muscle</tissue>
    </source>
</reference>
<organism evidence="1 2">
    <name type="scientific">Liparis tanakae</name>
    <name type="common">Tanaka's snailfish</name>
    <dbReference type="NCBI Taxonomy" id="230148"/>
    <lineage>
        <taxon>Eukaryota</taxon>
        <taxon>Metazoa</taxon>
        <taxon>Chordata</taxon>
        <taxon>Craniata</taxon>
        <taxon>Vertebrata</taxon>
        <taxon>Euteleostomi</taxon>
        <taxon>Actinopterygii</taxon>
        <taxon>Neopterygii</taxon>
        <taxon>Teleostei</taxon>
        <taxon>Neoteleostei</taxon>
        <taxon>Acanthomorphata</taxon>
        <taxon>Eupercaria</taxon>
        <taxon>Perciformes</taxon>
        <taxon>Cottioidei</taxon>
        <taxon>Cottales</taxon>
        <taxon>Liparidae</taxon>
        <taxon>Liparis</taxon>
    </lineage>
</organism>
<comment type="caution">
    <text evidence="1">The sequence shown here is derived from an EMBL/GenBank/DDBJ whole genome shotgun (WGS) entry which is preliminary data.</text>
</comment>
<dbReference type="AlphaFoldDB" id="A0A4Z2I6G7"/>
<dbReference type="EMBL" id="SRLO01000126">
    <property type="protein sequence ID" value="TNN73331.1"/>
    <property type="molecule type" value="Genomic_DNA"/>
</dbReference>
<name>A0A4Z2I6G7_9TELE</name>
<dbReference type="PROSITE" id="PS51257">
    <property type="entry name" value="PROKAR_LIPOPROTEIN"/>
    <property type="match status" value="1"/>
</dbReference>
<gene>
    <name evidence="1" type="ORF">EYF80_016494</name>
</gene>
<sequence length="124" mass="13556">MTIRDETILARPTAVEPITLHMTGMSSCVRQRRSGWDAFNAGIIVVAFNAGARVVRRHTGHHKTVSLSKLGLEGTDKDAVPLDLVISPPPDDANLFSVDLLKVDIPPLYLCIAKKLKKDDLNEA</sequence>
<evidence type="ECO:0000313" key="2">
    <source>
        <dbReference type="Proteomes" id="UP000314294"/>
    </source>
</evidence>
<dbReference type="Proteomes" id="UP000314294">
    <property type="component" value="Unassembled WGS sequence"/>
</dbReference>
<evidence type="ECO:0000313" key="1">
    <source>
        <dbReference type="EMBL" id="TNN73331.1"/>
    </source>
</evidence>